<dbReference type="OrthoDB" id="5986190at2759"/>
<dbReference type="InterPro" id="IPR011990">
    <property type="entry name" value="TPR-like_helical_dom_sf"/>
</dbReference>
<dbReference type="AlphaFoldDB" id="A0A2T2N1F3"/>
<sequence length="60" mass="6693">TLTAMANLAFTVQSQSCTQEALLLMRTCSQARERVLGYGHPDTESSLATLNEWQMEAKQM</sequence>
<evidence type="ECO:0008006" key="3">
    <source>
        <dbReference type="Google" id="ProtNLM"/>
    </source>
</evidence>
<gene>
    <name evidence="1" type="ORF">BS50DRAFT_508857</name>
</gene>
<evidence type="ECO:0000313" key="1">
    <source>
        <dbReference type="EMBL" id="PSN59257.1"/>
    </source>
</evidence>
<proteinExistence type="predicted"/>
<organism evidence="1 2">
    <name type="scientific">Corynespora cassiicola Philippines</name>
    <dbReference type="NCBI Taxonomy" id="1448308"/>
    <lineage>
        <taxon>Eukaryota</taxon>
        <taxon>Fungi</taxon>
        <taxon>Dikarya</taxon>
        <taxon>Ascomycota</taxon>
        <taxon>Pezizomycotina</taxon>
        <taxon>Dothideomycetes</taxon>
        <taxon>Pleosporomycetidae</taxon>
        <taxon>Pleosporales</taxon>
        <taxon>Corynesporascaceae</taxon>
        <taxon>Corynespora</taxon>
    </lineage>
</organism>
<evidence type="ECO:0000313" key="2">
    <source>
        <dbReference type="Proteomes" id="UP000240883"/>
    </source>
</evidence>
<accession>A0A2T2N1F3</accession>
<dbReference type="EMBL" id="KZ678160">
    <property type="protein sequence ID" value="PSN59257.1"/>
    <property type="molecule type" value="Genomic_DNA"/>
</dbReference>
<keyword evidence="2" id="KW-1185">Reference proteome</keyword>
<reference evidence="1 2" key="1">
    <citation type="journal article" date="2018" name="Front. Microbiol.">
        <title>Genome-Wide Analysis of Corynespora cassiicola Leaf Fall Disease Putative Effectors.</title>
        <authorList>
            <person name="Lopez D."/>
            <person name="Ribeiro S."/>
            <person name="Label P."/>
            <person name="Fumanal B."/>
            <person name="Venisse J.S."/>
            <person name="Kohler A."/>
            <person name="de Oliveira R.R."/>
            <person name="Labutti K."/>
            <person name="Lipzen A."/>
            <person name="Lail K."/>
            <person name="Bauer D."/>
            <person name="Ohm R.A."/>
            <person name="Barry K.W."/>
            <person name="Spatafora J."/>
            <person name="Grigoriev I.V."/>
            <person name="Martin F.M."/>
            <person name="Pujade-Renaud V."/>
        </authorList>
    </citation>
    <scope>NUCLEOTIDE SEQUENCE [LARGE SCALE GENOMIC DNA]</scope>
    <source>
        <strain evidence="1 2">Philippines</strain>
    </source>
</reference>
<name>A0A2T2N1F3_CORCC</name>
<dbReference type="Pfam" id="PF13374">
    <property type="entry name" value="TPR_10"/>
    <property type="match status" value="1"/>
</dbReference>
<dbReference type="Proteomes" id="UP000240883">
    <property type="component" value="Unassembled WGS sequence"/>
</dbReference>
<dbReference type="Gene3D" id="1.25.40.10">
    <property type="entry name" value="Tetratricopeptide repeat domain"/>
    <property type="match status" value="1"/>
</dbReference>
<feature type="non-terminal residue" evidence="1">
    <location>
        <position position="1"/>
    </location>
</feature>
<protein>
    <recommendedName>
        <fullName evidence="3">Kinesin light chain</fullName>
    </recommendedName>
</protein>